<sequence length="75" mass="9008">MFKIKAKVTGIINIHIAIMLEAIPPEIQLILVIILIAVLFVLILLNNKHNRKKRYEREQRNFRKNIHQKRRNKNK</sequence>
<proteinExistence type="predicted"/>
<feature type="transmembrane region" description="Helical" evidence="2">
    <location>
        <begin position="27"/>
        <end position="45"/>
    </location>
</feature>
<organism evidence="3 4">
    <name type="scientific">Psychroflexus salis</name>
    <dbReference type="NCBI Taxonomy" id="1526574"/>
    <lineage>
        <taxon>Bacteria</taxon>
        <taxon>Pseudomonadati</taxon>
        <taxon>Bacteroidota</taxon>
        <taxon>Flavobacteriia</taxon>
        <taxon>Flavobacteriales</taxon>
        <taxon>Flavobacteriaceae</taxon>
        <taxon>Psychroflexus</taxon>
    </lineage>
</organism>
<accession>A0A916ZY15</accession>
<feature type="compositionally biased region" description="Basic residues" evidence="1">
    <location>
        <begin position="62"/>
        <end position="75"/>
    </location>
</feature>
<evidence type="ECO:0000313" key="4">
    <source>
        <dbReference type="Proteomes" id="UP000599688"/>
    </source>
</evidence>
<keyword evidence="2" id="KW-1133">Transmembrane helix</keyword>
<dbReference type="RefSeq" id="WP_188406755.1">
    <property type="nucleotide sequence ID" value="NZ_BMGL01000011.1"/>
</dbReference>
<feature type="region of interest" description="Disordered" evidence="1">
    <location>
        <begin position="54"/>
        <end position="75"/>
    </location>
</feature>
<keyword evidence="2" id="KW-0472">Membrane</keyword>
<reference evidence="3 4" key="1">
    <citation type="journal article" date="2014" name="Int. J. Syst. Evol. Microbiol.">
        <title>Complete genome sequence of Corynebacterium casei LMG S-19264T (=DSM 44701T), isolated from a smear-ripened cheese.</title>
        <authorList>
            <consortium name="US DOE Joint Genome Institute (JGI-PGF)"/>
            <person name="Walter F."/>
            <person name="Albersmeier A."/>
            <person name="Kalinowski J."/>
            <person name="Ruckert C."/>
        </authorList>
    </citation>
    <scope>NUCLEOTIDE SEQUENCE [LARGE SCALE GENOMIC DNA]</scope>
    <source>
        <strain evidence="3 4">CGMCC 1.12925</strain>
    </source>
</reference>
<comment type="caution">
    <text evidence="3">The sequence shown here is derived from an EMBL/GenBank/DDBJ whole genome shotgun (WGS) entry which is preliminary data.</text>
</comment>
<keyword evidence="2" id="KW-0812">Transmembrane</keyword>
<dbReference type="Proteomes" id="UP000599688">
    <property type="component" value="Unassembled WGS sequence"/>
</dbReference>
<evidence type="ECO:0000256" key="1">
    <source>
        <dbReference type="SAM" id="MobiDB-lite"/>
    </source>
</evidence>
<evidence type="ECO:0000313" key="3">
    <source>
        <dbReference type="EMBL" id="GGE18429.1"/>
    </source>
</evidence>
<name>A0A916ZY15_9FLAO</name>
<keyword evidence="4" id="KW-1185">Reference proteome</keyword>
<dbReference type="AlphaFoldDB" id="A0A916ZY15"/>
<protein>
    <submittedName>
        <fullName evidence="3">Uncharacterized protein</fullName>
    </submittedName>
</protein>
<gene>
    <name evidence="3" type="ORF">GCM10010831_19520</name>
</gene>
<evidence type="ECO:0000256" key="2">
    <source>
        <dbReference type="SAM" id="Phobius"/>
    </source>
</evidence>
<dbReference type="EMBL" id="BMGL01000011">
    <property type="protein sequence ID" value="GGE18429.1"/>
    <property type="molecule type" value="Genomic_DNA"/>
</dbReference>